<dbReference type="EMBL" id="CABPSA010000002">
    <property type="protein sequence ID" value="VVD86284.1"/>
    <property type="molecule type" value="Genomic_DNA"/>
</dbReference>
<reference evidence="2 3" key="1">
    <citation type="submission" date="2019-08" db="EMBL/GenBank/DDBJ databases">
        <authorList>
            <person name="Peeters C."/>
        </authorList>
    </citation>
    <scope>NUCLEOTIDE SEQUENCE [LARGE SCALE GENOMIC DNA]</scope>
    <source>
        <strain evidence="2 3">LMG 31010</strain>
    </source>
</reference>
<evidence type="ECO:0000313" key="2">
    <source>
        <dbReference type="EMBL" id="VVD86284.1"/>
    </source>
</evidence>
<dbReference type="AlphaFoldDB" id="A0A5E4TIC3"/>
<sequence length="577" mass="62287">MPNHTYFPASDMARAASVLPALFKTIVKNDLAADLSCVALRGRTRSDPPPYSAANAGRVLQHLPASGRPKRPLVASGAAELASALHAVTQPRTRHAVPLAGDLISSHALNALPVLHDTVLNPIAATCFETGVSLAILDSPGAVGDVLNDKARALHRVLASIYNDGKFSDLALGLAGQTYSWRQLFDSKMLKKVAPVGDEIGRCAAMELNESWMTGAKPSGWTWVESVLQRDGNVPGDGQWRNTLTQIWLLSSFGTLLYDLLTDADAGGQNRQFIARLMGMNEGAVQTLHDEMMRSLRHAAFDSPETRDRWERRPMVRDENGVDLTTGAKRVDGRTHNAGTGRVYAAPSFATQAGSTRHEAQVRAMGRMAMARVHEPIRQMGRPGVLTDDGYARMPEPFRARLIPALASHELTHGNAINRWIVMGSYGRQSRDAGMPVACAHSASAFETLYALTYLEGESLSGKRDMVEAAALGIASFMNFGGYHTFVEVLPLSFALADGETFSVNVKTNARQQLYGRVAAAVERLCPDIRETFSAYRNAMNIAEGREASGGGRSGGRDMEDRLGAAHGVPPGYRLAA</sequence>
<evidence type="ECO:0000313" key="3">
    <source>
        <dbReference type="Proteomes" id="UP000343335"/>
    </source>
</evidence>
<dbReference type="Proteomes" id="UP000343335">
    <property type="component" value="Unassembled WGS sequence"/>
</dbReference>
<feature type="compositionally biased region" description="Basic and acidic residues" evidence="1">
    <location>
        <begin position="555"/>
        <end position="564"/>
    </location>
</feature>
<accession>A0A5E4TIC3</accession>
<gene>
    <name evidence="2" type="ORF">PCO31010_01396</name>
</gene>
<dbReference type="RefSeq" id="WP_150663621.1">
    <property type="nucleotide sequence ID" value="NZ_CABPSA010000002.1"/>
</dbReference>
<protein>
    <submittedName>
        <fullName evidence="2">Uncharacterized protein</fullName>
    </submittedName>
</protein>
<organism evidence="2 3">
    <name type="scientific">Pandoraea commovens</name>
    <dbReference type="NCBI Taxonomy" id="2508289"/>
    <lineage>
        <taxon>Bacteria</taxon>
        <taxon>Pseudomonadati</taxon>
        <taxon>Pseudomonadota</taxon>
        <taxon>Betaproteobacteria</taxon>
        <taxon>Burkholderiales</taxon>
        <taxon>Burkholderiaceae</taxon>
        <taxon>Pandoraea</taxon>
    </lineage>
</organism>
<dbReference type="OrthoDB" id="7053408at2"/>
<name>A0A5E4TIC3_9BURK</name>
<feature type="region of interest" description="Disordered" evidence="1">
    <location>
        <begin position="546"/>
        <end position="577"/>
    </location>
</feature>
<evidence type="ECO:0000256" key="1">
    <source>
        <dbReference type="SAM" id="MobiDB-lite"/>
    </source>
</evidence>
<proteinExistence type="predicted"/>